<dbReference type="InterPro" id="IPR009014">
    <property type="entry name" value="Transketo_C/PFOR_II"/>
</dbReference>
<evidence type="ECO:0000313" key="5">
    <source>
        <dbReference type="Proteomes" id="UP000561271"/>
    </source>
</evidence>
<dbReference type="Proteomes" id="UP000588083">
    <property type="component" value="Unassembled WGS sequence"/>
</dbReference>
<comment type="caution">
    <text evidence="3">The sequence shown here is derived from an EMBL/GenBank/DDBJ whole genome shotgun (WGS) entry which is preliminary data.</text>
</comment>
<sequence>MEQELKITIGGEAGQGIETIGYSLLKKLEGLQREAEPLIIYGEENPDLLFLGWESTQGVLQEVVDILNSQDKRAGLVHPNQVWPLANNLYSLLASAKKVVAIENNATGQLCRLVAQETGTIIEQKILKYDGWPFTPEYILERL</sequence>
<dbReference type="EMBL" id="BLSC01000090">
    <property type="protein sequence ID" value="GFP37439.1"/>
    <property type="molecule type" value="Genomic_DNA"/>
</dbReference>
<evidence type="ECO:0000313" key="4">
    <source>
        <dbReference type="EMBL" id="GFP39936.1"/>
    </source>
</evidence>
<evidence type="ECO:0000313" key="7">
    <source>
        <dbReference type="Proteomes" id="UP000574717"/>
    </source>
</evidence>
<evidence type="ECO:0000313" key="6">
    <source>
        <dbReference type="Proteomes" id="UP000569018"/>
    </source>
</evidence>
<evidence type="ECO:0000313" key="2">
    <source>
        <dbReference type="EMBL" id="GFP29972.1"/>
    </source>
</evidence>
<dbReference type="PANTHER" id="PTHR32154:SF20">
    <property type="entry name" value="2-OXOGLUTARATE OXIDOREDUCTASE SUBUNIT KORA"/>
    <property type="match status" value="1"/>
</dbReference>
<dbReference type="Gene3D" id="3.40.50.920">
    <property type="match status" value="1"/>
</dbReference>
<evidence type="ECO:0000313" key="3">
    <source>
        <dbReference type="EMBL" id="GFP37439.1"/>
    </source>
</evidence>
<dbReference type="Proteomes" id="UP000561271">
    <property type="component" value="Unassembled WGS sequence"/>
</dbReference>
<name>A0A6V8QGD0_9ACTN</name>
<dbReference type="EMBL" id="BLSD01000111">
    <property type="protein sequence ID" value="GFP39936.1"/>
    <property type="molecule type" value="Genomic_DNA"/>
</dbReference>
<dbReference type="RefSeq" id="WP_176231665.1">
    <property type="nucleotide sequence ID" value="NZ_BLRU01000368.1"/>
</dbReference>
<dbReference type="PANTHER" id="PTHR32154">
    <property type="entry name" value="PYRUVATE-FLAVODOXIN OXIDOREDUCTASE-RELATED"/>
    <property type="match status" value="1"/>
</dbReference>
<proteinExistence type="predicted"/>
<dbReference type="InterPro" id="IPR050722">
    <property type="entry name" value="Pyruvate:ferred/Flavod_OxRd"/>
</dbReference>
<evidence type="ECO:0000313" key="8">
    <source>
        <dbReference type="Proteomes" id="UP000588083"/>
    </source>
</evidence>
<dbReference type="Proteomes" id="UP000569018">
    <property type="component" value="Unassembled WGS sequence"/>
</dbReference>
<dbReference type="SUPFAM" id="SSF52922">
    <property type="entry name" value="TK C-terminal domain-like"/>
    <property type="match status" value="1"/>
</dbReference>
<evidence type="ECO:0000313" key="1">
    <source>
        <dbReference type="EMBL" id="GFP20330.1"/>
    </source>
</evidence>
<dbReference type="AlphaFoldDB" id="A0A6V8QGD0"/>
<accession>A0A6V8QGD0</accession>
<organism evidence="3 5">
    <name type="scientific">Candidatus Hakubella thermalkaliphila</name>
    <dbReference type="NCBI Taxonomy" id="2754717"/>
    <lineage>
        <taxon>Bacteria</taxon>
        <taxon>Bacillati</taxon>
        <taxon>Actinomycetota</taxon>
        <taxon>Actinomycetota incertae sedis</taxon>
        <taxon>Candidatus Hakubellales</taxon>
        <taxon>Candidatus Hakubellaceae</taxon>
        <taxon>Candidatus Hakubella</taxon>
    </lineage>
</organism>
<protein>
    <submittedName>
        <fullName evidence="3">2-oxoglutarate/2-oxoacid ferredoxin oxidoreductase subunit alpha</fullName>
    </submittedName>
</protein>
<reference evidence="5 6" key="1">
    <citation type="journal article" date="2020" name="Front. Microbiol.">
        <title>Single-cell genomics of novel Actinobacteria with the Wood-Ljungdahl pathway discovered in a serpentinizing system.</title>
        <authorList>
            <person name="Merino N."/>
            <person name="Kawai M."/>
            <person name="Boyd E.S."/>
            <person name="Colman D.R."/>
            <person name="McGlynn S.E."/>
            <person name="Nealson K.H."/>
            <person name="Kurokawa K."/>
            <person name="Hongoh Y."/>
        </authorList>
    </citation>
    <scope>NUCLEOTIDE SEQUENCE [LARGE SCALE GENOMIC DNA]</scope>
    <source>
        <strain evidence="1 7">S03</strain>
        <strain evidence="2 8">S34</strain>
        <strain evidence="3 5">S44</strain>
        <strain evidence="4 6">S47</strain>
    </source>
</reference>
<dbReference type="GO" id="GO:0006979">
    <property type="term" value="P:response to oxidative stress"/>
    <property type="evidence" value="ECO:0007669"/>
    <property type="project" value="TreeGrafter"/>
</dbReference>
<dbReference type="EMBL" id="BLRZ01000034">
    <property type="protein sequence ID" value="GFP29972.1"/>
    <property type="molecule type" value="Genomic_DNA"/>
</dbReference>
<dbReference type="Proteomes" id="UP000574717">
    <property type="component" value="Unassembled WGS sequence"/>
</dbReference>
<gene>
    <name evidence="1" type="ORF">HKBW3S03_01832</name>
    <name evidence="2" type="ORF">HKBW3S34_00892</name>
    <name evidence="3" type="ORF">HKBW3S44_01119</name>
    <name evidence="4" type="ORF">HKBW3S47_01633</name>
</gene>
<dbReference type="EMBL" id="BLRU01000368">
    <property type="protein sequence ID" value="GFP20330.1"/>
    <property type="molecule type" value="Genomic_DNA"/>
</dbReference>
<keyword evidence="8" id="KW-1185">Reference proteome</keyword>